<protein>
    <submittedName>
        <fullName evidence="1">Uncharacterized protein</fullName>
    </submittedName>
</protein>
<dbReference type="Proteomes" id="UP001178461">
    <property type="component" value="Chromosome 7"/>
</dbReference>
<dbReference type="AlphaFoldDB" id="A0AA35KK18"/>
<evidence type="ECO:0000313" key="1">
    <source>
        <dbReference type="EMBL" id="CAI5779717.1"/>
    </source>
</evidence>
<dbReference type="EMBL" id="OX395132">
    <property type="protein sequence ID" value="CAI5779717.1"/>
    <property type="molecule type" value="Genomic_DNA"/>
</dbReference>
<sequence length="75" mass="8365">MDKWSVHGDCYFNFYPDKTKCRCDPSVLLCSAAPSSEMHPEHSDEVFRTPAVQHICSDVPLSSGRLQVSVHRSAA</sequence>
<reference evidence="1" key="1">
    <citation type="submission" date="2022-12" db="EMBL/GenBank/DDBJ databases">
        <authorList>
            <person name="Alioto T."/>
            <person name="Alioto T."/>
            <person name="Gomez Garrido J."/>
        </authorList>
    </citation>
    <scope>NUCLEOTIDE SEQUENCE</scope>
</reference>
<keyword evidence="2" id="KW-1185">Reference proteome</keyword>
<gene>
    <name evidence="1" type="ORF">PODLI_1B031610</name>
</gene>
<proteinExistence type="predicted"/>
<accession>A0AA35KK18</accession>
<organism evidence="1 2">
    <name type="scientific">Podarcis lilfordi</name>
    <name type="common">Lilford's wall lizard</name>
    <dbReference type="NCBI Taxonomy" id="74358"/>
    <lineage>
        <taxon>Eukaryota</taxon>
        <taxon>Metazoa</taxon>
        <taxon>Chordata</taxon>
        <taxon>Craniata</taxon>
        <taxon>Vertebrata</taxon>
        <taxon>Euteleostomi</taxon>
        <taxon>Lepidosauria</taxon>
        <taxon>Squamata</taxon>
        <taxon>Bifurcata</taxon>
        <taxon>Unidentata</taxon>
        <taxon>Episquamata</taxon>
        <taxon>Laterata</taxon>
        <taxon>Lacertibaenia</taxon>
        <taxon>Lacertidae</taxon>
        <taxon>Podarcis</taxon>
    </lineage>
</organism>
<evidence type="ECO:0000313" key="2">
    <source>
        <dbReference type="Proteomes" id="UP001178461"/>
    </source>
</evidence>
<name>A0AA35KK18_9SAUR</name>